<reference evidence="1 2" key="1">
    <citation type="submission" date="2020-03" db="EMBL/GenBank/DDBJ databases">
        <title>Whole genome shotgun sequence of Phytohabitans houttuyneae NBRC 108639.</title>
        <authorList>
            <person name="Komaki H."/>
            <person name="Tamura T."/>
        </authorList>
    </citation>
    <scope>NUCLEOTIDE SEQUENCE [LARGE SCALE GENOMIC DNA]</scope>
    <source>
        <strain evidence="1 2">NBRC 108639</strain>
    </source>
</reference>
<dbReference type="Proteomes" id="UP000482800">
    <property type="component" value="Unassembled WGS sequence"/>
</dbReference>
<comment type="caution">
    <text evidence="1">The sequence shown here is derived from an EMBL/GenBank/DDBJ whole genome shotgun (WGS) entry which is preliminary data.</text>
</comment>
<reference evidence="1 2" key="2">
    <citation type="submission" date="2020-03" db="EMBL/GenBank/DDBJ databases">
        <authorList>
            <person name="Ichikawa N."/>
            <person name="Kimura A."/>
            <person name="Kitahashi Y."/>
            <person name="Uohara A."/>
        </authorList>
    </citation>
    <scope>NUCLEOTIDE SEQUENCE [LARGE SCALE GENOMIC DNA]</scope>
    <source>
        <strain evidence="1 2">NBRC 108639</strain>
    </source>
</reference>
<proteinExistence type="predicted"/>
<dbReference type="EMBL" id="BLPF01000001">
    <property type="protein sequence ID" value="GFJ77408.1"/>
    <property type="molecule type" value="Genomic_DNA"/>
</dbReference>
<dbReference type="RefSeq" id="WP_173054800.1">
    <property type="nucleotide sequence ID" value="NZ_BAABGO010000075.1"/>
</dbReference>
<dbReference type="AlphaFoldDB" id="A0A6V8K514"/>
<evidence type="ECO:0000313" key="2">
    <source>
        <dbReference type="Proteomes" id="UP000482800"/>
    </source>
</evidence>
<evidence type="ECO:0000313" key="1">
    <source>
        <dbReference type="EMBL" id="GFJ77408.1"/>
    </source>
</evidence>
<gene>
    <name evidence="1" type="ORF">Phou_015880</name>
</gene>
<organism evidence="1 2">
    <name type="scientific">Phytohabitans houttuyneae</name>
    <dbReference type="NCBI Taxonomy" id="1076126"/>
    <lineage>
        <taxon>Bacteria</taxon>
        <taxon>Bacillati</taxon>
        <taxon>Actinomycetota</taxon>
        <taxon>Actinomycetes</taxon>
        <taxon>Micromonosporales</taxon>
        <taxon>Micromonosporaceae</taxon>
    </lineage>
</organism>
<accession>A0A6V8K514</accession>
<name>A0A6V8K514_9ACTN</name>
<protein>
    <recommendedName>
        <fullName evidence="3">Apea-like HEPN domain-containing protein</fullName>
    </recommendedName>
</protein>
<evidence type="ECO:0008006" key="3">
    <source>
        <dbReference type="Google" id="ProtNLM"/>
    </source>
</evidence>
<sequence length="311" mass="34309">MTHEFGIYEQVLPMGWIGDRPADYGVAGQVGANTPSLWQRVVVDRKLVCGVNVTMQQRGFTVYNVRGWPPGMPNYGGGWYRTVGQAAAAELPALVQRLRLVNAHIALLHCAAMHHDNQSPPVLRVRSSDLYRYEPSEDGTDGWWVGQGRSEPSLIGPADGMRINDALPLAVAEAALDWLDVVVARDALVDFARLNQGQDALGTQDFSTALDALWQICESRLHKLAAEHHLNVRARAAVSEVMRKLDQRVLLPAGVKDRLDQVREERNALLHQGAEPSAETAHECLSLATELLKTVVPDLATRAPKHMFLLQ</sequence>
<keyword evidence="2" id="KW-1185">Reference proteome</keyword>